<proteinExistence type="predicted"/>
<dbReference type="Gene3D" id="1.10.10.10">
    <property type="entry name" value="Winged helix-like DNA-binding domain superfamily/Winged helix DNA-binding domain"/>
    <property type="match status" value="1"/>
</dbReference>
<keyword evidence="3" id="KW-0805">Transcription regulation</keyword>
<feature type="domain" description="HTH marR-type" evidence="6">
    <location>
        <begin position="11"/>
        <end position="141"/>
    </location>
</feature>
<dbReference type="PROSITE" id="PS50995">
    <property type="entry name" value="HTH_MARR_2"/>
    <property type="match status" value="1"/>
</dbReference>
<dbReference type="InterPro" id="IPR036388">
    <property type="entry name" value="WH-like_DNA-bd_sf"/>
</dbReference>
<dbReference type="InterPro" id="IPR055166">
    <property type="entry name" value="Transc_reg_Sar_Rot_HTH"/>
</dbReference>
<dbReference type="CDD" id="cd00090">
    <property type="entry name" value="HTH_ARSR"/>
    <property type="match status" value="1"/>
</dbReference>
<dbReference type="FunFam" id="1.10.10.10:FF:000163">
    <property type="entry name" value="MarR family transcriptional regulator"/>
    <property type="match status" value="1"/>
</dbReference>
<keyword evidence="4" id="KW-0238">DNA-binding</keyword>
<keyword evidence="5" id="KW-0804">Transcription</keyword>
<evidence type="ECO:0000313" key="7">
    <source>
        <dbReference type="EMBL" id="KAA2236489.1"/>
    </source>
</evidence>
<evidence type="ECO:0000256" key="2">
    <source>
        <dbReference type="ARBA" id="ARBA00022490"/>
    </source>
</evidence>
<name>A0A5B2VDQ7_9HYPH</name>
<protein>
    <submittedName>
        <fullName evidence="7">MarR family transcriptional regulator</fullName>
    </submittedName>
</protein>
<dbReference type="RefSeq" id="WP_149819021.1">
    <property type="nucleotide sequence ID" value="NZ_VUOA01000027.1"/>
</dbReference>
<dbReference type="Proteomes" id="UP000323142">
    <property type="component" value="Unassembled WGS sequence"/>
</dbReference>
<dbReference type="InterPro" id="IPR039422">
    <property type="entry name" value="MarR/SlyA-like"/>
</dbReference>
<dbReference type="SUPFAM" id="SSF46785">
    <property type="entry name" value="Winged helix' DNA-binding domain"/>
    <property type="match status" value="1"/>
</dbReference>
<evidence type="ECO:0000256" key="1">
    <source>
        <dbReference type="ARBA" id="ARBA00004496"/>
    </source>
</evidence>
<evidence type="ECO:0000256" key="4">
    <source>
        <dbReference type="ARBA" id="ARBA00023125"/>
    </source>
</evidence>
<evidence type="ECO:0000259" key="6">
    <source>
        <dbReference type="PROSITE" id="PS50995"/>
    </source>
</evidence>
<dbReference type="GO" id="GO:0003677">
    <property type="term" value="F:DNA binding"/>
    <property type="evidence" value="ECO:0007669"/>
    <property type="project" value="UniProtKB-KW"/>
</dbReference>
<evidence type="ECO:0000256" key="5">
    <source>
        <dbReference type="ARBA" id="ARBA00023163"/>
    </source>
</evidence>
<comment type="caution">
    <text evidence="7">The sequence shown here is derived from an EMBL/GenBank/DDBJ whole genome shotgun (WGS) entry which is preliminary data.</text>
</comment>
<dbReference type="SMART" id="SM00347">
    <property type="entry name" value="HTH_MARR"/>
    <property type="match status" value="1"/>
</dbReference>
<reference evidence="7 8" key="2">
    <citation type="submission" date="2019-09" db="EMBL/GenBank/DDBJ databases">
        <authorList>
            <person name="Jin C."/>
        </authorList>
    </citation>
    <scope>NUCLEOTIDE SEQUENCE [LARGE SCALE GENOMIC DNA]</scope>
    <source>
        <strain evidence="7 8">BN140002</strain>
    </source>
</reference>
<dbReference type="InterPro" id="IPR000835">
    <property type="entry name" value="HTH_MarR-typ"/>
</dbReference>
<dbReference type="AlphaFoldDB" id="A0A5B2VDQ7"/>
<evidence type="ECO:0000256" key="3">
    <source>
        <dbReference type="ARBA" id="ARBA00023015"/>
    </source>
</evidence>
<dbReference type="PANTHER" id="PTHR33164:SF5">
    <property type="entry name" value="ORGANIC HYDROPEROXIDE RESISTANCE TRANSCRIPTIONAL REGULATOR"/>
    <property type="match status" value="1"/>
</dbReference>
<keyword evidence="2" id="KW-0963">Cytoplasm</keyword>
<accession>A0A5B2VDQ7</accession>
<dbReference type="PRINTS" id="PR00598">
    <property type="entry name" value="HTHMARR"/>
</dbReference>
<reference evidence="7 8" key="1">
    <citation type="submission" date="2019-09" db="EMBL/GenBank/DDBJ databases">
        <title>Salinarimonas rosea gen. nov., sp. nov., a new member of the a-2 subgroup of the Proteobacteria.</title>
        <authorList>
            <person name="Liu J."/>
        </authorList>
    </citation>
    <scope>NUCLEOTIDE SEQUENCE [LARGE SCALE GENOMIC DNA]</scope>
    <source>
        <strain evidence="7 8">BN140002</strain>
    </source>
</reference>
<dbReference type="GO" id="GO:0006950">
    <property type="term" value="P:response to stress"/>
    <property type="evidence" value="ECO:0007669"/>
    <property type="project" value="TreeGrafter"/>
</dbReference>
<dbReference type="Pfam" id="PF22381">
    <property type="entry name" value="Staph_reg_Sar_Rot"/>
    <property type="match status" value="1"/>
</dbReference>
<dbReference type="PANTHER" id="PTHR33164">
    <property type="entry name" value="TRANSCRIPTIONAL REGULATOR, MARR FAMILY"/>
    <property type="match status" value="1"/>
</dbReference>
<dbReference type="InterPro" id="IPR011991">
    <property type="entry name" value="ArsR-like_HTH"/>
</dbReference>
<gene>
    <name evidence="7" type="ORF">F0L46_15225</name>
</gene>
<dbReference type="InterPro" id="IPR036390">
    <property type="entry name" value="WH_DNA-bd_sf"/>
</dbReference>
<keyword evidence="8" id="KW-1185">Reference proteome</keyword>
<dbReference type="GO" id="GO:0005737">
    <property type="term" value="C:cytoplasm"/>
    <property type="evidence" value="ECO:0007669"/>
    <property type="project" value="UniProtKB-SubCell"/>
</dbReference>
<comment type="subcellular location">
    <subcellularLocation>
        <location evidence="1">Cytoplasm</location>
    </subcellularLocation>
</comment>
<evidence type="ECO:0000313" key="8">
    <source>
        <dbReference type="Proteomes" id="UP000323142"/>
    </source>
</evidence>
<dbReference type="GO" id="GO:0003700">
    <property type="term" value="F:DNA-binding transcription factor activity"/>
    <property type="evidence" value="ECO:0007669"/>
    <property type="project" value="InterPro"/>
</dbReference>
<dbReference type="OrthoDB" id="9806864at2"/>
<organism evidence="7 8">
    <name type="scientific">Salinarimonas soli</name>
    <dbReference type="NCBI Taxonomy" id="1638099"/>
    <lineage>
        <taxon>Bacteria</taxon>
        <taxon>Pseudomonadati</taxon>
        <taxon>Pseudomonadota</taxon>
        <taxon>Alphaproteobacteria</taxon>
        <taxon>Hyphomicrobiales</taxon>
        <taxon>Salinarimonadaceae</taxon>
        <taxon>Salinarimonas</taxon>
    </lineage>
</organism>
<sequence>MSDPFASLRLDRQLCFSVYTAAQAFNAAYKPLLDGLGLTYPQYLVMMVLWEEDDLTVSGIGERLSLDSGTLTPLLKRLEAAGFVSRRRDTHDERLVRVTLTEKGRQTRSDALTVPETMICALGQSLPDLQALKAAVDRITATLRGAEPRQS</sequence>
<dbReference type="EMBL" id="VUOA01000027">
    <property type="protein sequence ID" value="KAA2236489.1"/>
    <property type="molecule type" value="Genomic_DNA"/>
</dbReference>